<evidence type="ECO:0000256" key="1">
    <source>
        <dbReference type="SAM" id="MobiDB-lite"/>
    </source>
</evidence>
<dbReference type="Proteomes" id="UP000618986">
    <property type="component" value="Unassembled WGS sequence"/>
</dbReference>
<evidence type="ECO:0000313" key="5">
    <source>
        <dbReference type="Proteomes" id="UP000618986"/>
    </source>
</evidence>
<keyword evidence="2" id="KW-0812">Transmembrane</keyword>
<keyword evidence="2" id="KW-1133">Transmembrane helix</keyword>
<feature type="region of interest" description="Disordered" evidence="1">
    <location>
        <begin position="126"/>
        <end position="154"/>
    </location>
</feature>
<dbReference type="EMBL" id="JACHJC010000001">
    <property type="protein sequence ID" value="MBB5111379.1"/>
    <property type="molecule type" value="Genomic_DNA"/>
</dbReference>
<dbReference type="SUPFAM" id="SSF52980">
    <property type="entry name" value="Restriction endonuclease-like"/>
    <property type="match status" value="1"/>
</dbReference>
<gene>
    <name evidence="4" type="ORF">FHU28_001218</name>
</gene>
<evidence type="ECO:0000259" key="3">
    <source>
        <dbReference type="Pfam" id="PF04471"/>
    </source>
</evidence>
<comment type="caution">
    <text evidence="4">The sequence shown here is derived from an EMBL/GenBank/DDBJ whole genome shotgun (WGS) entry which is preliminary data.</text>
</comment>
<dbReference type="GeneID" id="300291807"/>
<dbReference type="InterPro" id="IPR007560">
    <property type="entry name" value="Restrct_endonuc_IV_Mrr"/>
</dbReference>
<dbReference type="Pfam" id="PF04471">
    <property type="entry name" value="Mrr_cat"/>
    <property type="match status" value="1"/>
</dbReference>
<feature type="transmembrane region" description="Helical" evidence="2">
    <location>
        <begin position="217"/>
        <end position="235"/>
    </location>
</feature>
<keyword evidence="2" id="KW-0472">Membrane</keyword>
<evidence type="ECO:0000313" key="4">
    <source>
        <dbReference type="EMBL" id="MBB5111379.1"/>
    </source>
</evidence>
<evidence type="ECO:0000256" key="2">
    <source>
        <dbReference type="SAM" id="Phobius"/>
    </source>
</evidence>
<keyword evidence="5" id="KW-1185">Reference proteome</keyword>
<feature type="domain" description="Restriction endonuclease type IV Mrr" evidence="3">
    <location>
        <begin position="18"/>
        <end position="111"/>
    </location>
</feature>
<reference evidence="4 5" key="1">
    <citation type="submission" date="2020-08" db="EMBL/GenBank/DDBJ databases">
        <title>Sequencing the genomes of 1000 actinobacteria strains.</title>
        <authorList>
            <person name="Klenk H.-P."/>
        </authorList>
    </citation>
    <scope>NUCLEOTIDE SEQUENCE [LARGE SCALE GENOMIC DNA]</scope>
    <source>
        <strain evidence="4 5">DSM 43036</strain>
    </source>
</reference>
<feature type="transmembrane region" description="Helical" evidence="2">
    <location>
        <begin position="178"/>
        <end position="202"/>
    </location>
</feature>
<proteinExistence type="predicted"/>
<accession>A0ABR6M8F9</accession>
<dbReference type="RefSeq" id="WP_221453125.1">
    <property type="nucleotide sequence ID" value="NZ_JACHJC010000001.1"/>
</dbReference>
<name>A0ABR6M8F9_MICEC</name>
<protein>
    <recommendedName>
        <fullName evidence="3">Restriction endonuclease type IV Mrr domain-containing protein</fullName>
    </recommendedName>
</protein>
<dbReference type="InterPro" id="IPR011335">
    <property type="entry name" value="Restrct_endonuc-II-like"/>
</dbReference>
<feature type="compositionally biased region" description="Polar residues" evidence="1">
    <location>
        <begin position="143"/>
        <end position="154"/>
    </location>
</feature>
<organism evidence="4 5">
    <name type="scientific">Micromonospora echinospora</name>
    <name type="common">Micromonospora purpurea</name>
    <dbReference type="NCBI Taxonomy" id="1877"/>
    <lineage>
        <taxon>Bacteria</taxon>
        <taxon>Bacillati</taxon>
        <taxon>Actinomycetota</taxon>
        <taxon>Actinomycetes</taxon>
        <taxon>Micromonosporales</taxon>
        <taxon>Micromonosporaceae</taxon>
        <taxon>Micromonospora</taxon>
    </lineage>
</organism>
<sequence length="241" mass="25961">MSSTGSESERPTSRQIRTWQDAEHNAAAWMRYWGYRDARASPGGSDGGIDVSASGAVAQVKYQAFAVGRPALQLLFGARGHATHKQLIFFTGSDYASTAVAYADEHNIALFVYSLDGSMTAVNASAQSISTRHSRPANDPRTDTNPSGRPSPSSRLFMPAITAASHARRPQPAPTPPGVVSLAILLAPFVMCLVGSGTIWFFSQNPDLAPPWLREVWATWMTVACLGTLPALLIFRLSRRG</sequence>